<gene>
    <name evidence="1" type="ORF">B0J13DRAFT_607094</name>
</gene>
<dbReference type="CDD" id="cd12148">
    <property type="entry name" value="fungal_TF_MHR"/>
    <property type="match status" value="1"/>
</dbReference>
<reference evidence="1" key="1">
    <citation type="journal article" date="2021" name="Nat. Commun.">
        <title>Genetic determinants of endophytism in the Arabidopsis root mycobiome.</title>
        <authorList>
            <person name="Mesny F."/>
            <person name="Miyauchi S."/>
            <person name="Thiergart T."/>
            <person name="Pickel B."/>
            <person name="Atanasova L."/>
            <person name="Karlsson M."/>
            <person name="Huettel B."/>
            <person name="Barry K.W."/>
            <person name="Haridas S."/>
            <person name="Chen C."/>
            <person name="Bauer D."/>
            <person name="Andreopoulos W."/>
            <person name="Pangilinan J."/>
            <person name="LaButti K."/>
            <person name="Riley R."/>
            <person name="Lipzen A."/>
            <person name="Clum A."/>
            <person name="Drula E."/>
            <person name="Henrissat B."/>
            <person name="Kohler A."/>
            <person name="Grigoriev I.V."/>
            <person name="Martin F.M."/>
            <person name="Hacquard S."/>
        </authorList>
    </citation>
    <scope>NUCLEOTIDE SEQUENCE</scope>
    <source>
        <strain evidence="1">MPI-CAGE-AT-0021</strain>
    </source>
</reference>
<organism evidence="1 2">
    <name type="scientific">Dactylonectria estremocensis</name>
    <dbReference type="NCBI Taxonomy" id="1079267"/>
    <lineage>
        <taxon>Eukaryota</taxon>
        <taxon>Fungi</taxon>
        <taxon>Dikarya</taxon>
        <taxon>Ascomycota</taxon>
        <taxon>Pezizomycotina</taxon>
        <taxon>Sordariomycetes</taxon>
        <taxon>Hypocreomycetidae</taxon>
        <taxon>Hypocreales</taxon>
        <taxon>Nectriaceae</taxon>
        <taxon>Dactylonectria</taxon>
    </lineage>
</organism>
<evidence type="ECO:0008006" key="3">
    <source>
        <dbReference type="Google" id="ProtNLM"/>
    </source>
</evidence>
<dbReference type="EMBL" id="JAGMUU010000009">
    <property type="protein sequence ID" value="KAH7145383.1"/>
    <property type="molecule type" value="Genomic_DNA"/>
</dbReference>
<dbReference type="PANTHER" id="PTHR47431:SF5">
    <property type="entry name" value="ZN(II)2CYS6 TRANSCRIPTION FACTOR (EUROFUNG)"/>
    <property type="match status" value="1"/>
</dbReference>
<dbReference type="PANTHER" id="PTHR47431">
    <property type="entry name" value="ZN(II)2CYS6 TRANSCRIPTION FACTOR (EUROFUNG)-RELATED"/>
    <property type="match status" value="1"/>
</dbReference>
<dbReference type="Proteomes" id="UP000717696">
    <property type="component" value="Unassembled WGS sequence"/>
</dbReference>
<name>A0A9P9J7M4_9HYPO</name>
<keyword evidence="2" id="KW-1185">Reference proteome</keyword>
<dbReference type="OrthoDB" id="2123952at2759"/>
<accession>A0A9P9J7M4</accession>
<dbReference type="AlphaFoldDB" id="A0A9P9J7M4"/>
<evidence type="ECO:0000313" key="2">
    <source>
        <dbReference type="Proteomes" id="UP000717696"/>
    </source>
</evidence>
<comment type="caution">
    <text evidence="1">The sequence shown here is derived from an EMBL/GenBank/DDBJ whole genome shotgun (WGS) entry which is preliminary data.</text>
</comment>
<feature type="non-terminal residue" evidence="1">
    <location>
        <position position="465"/>
    </location>
</feature>
<evidence type="ECO:0000313" key="1">
    <source>
        <dbReference type="EMBL" id="KAH7145383.1"/>
    </source>
</evidence>
<sequence length="465" mass="52470">MDNGRLRGMIVIPDVGTYDILKRHDLKHHGPKHYPAQASSLEKVCNSSRQVSLYRLCLAKNRICVFTESRRGLKRGATGPLGQPAYPLSVPRMSIEASNPYDPYPEGQLSPIFVDDSQGVLPPLYNDNLGTIQFDDIFGGDSNDALDAFFTSVFSLPSYPPAGVIDEPIVGGLGSPHIHVLRRYKSDDDVVQAYYELIHPVFPILPPPLAHHVEDRAEPWVPTGQFFSDYEPSSPLILALLSILVLLPHSHDGHASDETGRELRASLYQYLHHGNVTKMQQLAEEAFDFSVKLSLHVIPNDDTNFSEARRRTWWMTYLCMCNASIISCDPPTRPMMTSTFTTPYPSTENDSEVWRRYIRAEETLVSATLLLVALVRGFSSETSVFDFRQNIHFLNSIIKSQLDELDDGEIQSMDSSQPPEMRVGDYLKRLTWIRLTSSHIKTHRYRAFMTSAIILERFESLPSSA</sequence>
<proteinExistence type="predicted"/>
<protein>
    <recommendedName>
        <fullName evidence="3">Transcription factor domain-containing protein</fullName>
    </recommendedName>
</protein>